<name>A0A6J5C1Z4_9BURK</name>
<gene>
    <name evidence="5" type="ORF">LMG22037_04908</name>
</gene>
<dbReference type="AlphaFoldDB" id="A0A6J5C1Z4"/>
<evidence type="ECO:0000313" key="6">
    <source>
        <dbReference type="Proteomes" id="UP000494249"/>
    </source>
</evidence>
<dbReference type="NCBIfam" id="TIGR00027">
    <property type="entry name" value="mthyl_TIGR00027"/>
    <property type="match status" value="1"/>
</dbReference>
<dbReference type="GO" id="GO:0008168">
    <property type="term" value="F:methyltransferase activity"/>
    <property type="evidence" value="ECO:0007669"/>
    <property type="project" value="UniProtKB-UniRule"/>
</dbReference>
<sequence>MNEERDPAPDSTAARVALWRALHTEADAAPHVFDDRIGLKLLAPGDDWRERGDMDPQFTRPFRASIVARARFIEDLVAGQAARGIEQYVILGTGLDSFAQRKPELAARLTVFEIDQPVPQAWKRQRLVELRFGIPRWLRFVPVDFEAGEAWRERLVAEGFDSSKPAIVVSTGVSMYLTREANAATLRQVAAFARGSTLAMTFLLPLHLADPEVRPGLEMAEKGARASGTPFLSFFTPEDILALAREAGFTQAQHVSAADLTRRYFADRTDGLRPPNHAEELLVANT</sequence>
<dbReference type="InterPro" id="IPR029063">
    <property type="entry name" value="SAM-dependent_MTases_sf"/>
</dbReference>
<reference evidence="5 6" key="1">
    <citation type="submission" date="2020-04" db="EMBL/GenBank/DDBJ databases">
        <authorList>
            <person name="De Canck E."/>
        </authorList>
    </citation>
    <scope>NUCLEOTIDE SEQUENCE [LARGE SCALE GENOMIC DNA]</scope>
    <source>
        <strain evidence="5 6">LMG 22037</strain>
    </source>
</reference>
<comment type="similarity">
    <text evidence="1 4">Belongs to the UPF0677 family.</text>
</comment>
<dbReference type="InterPro" id="IPR007213">
    <property type="entry name" value="Ppm1/Ppm2/Tcmp"/>
</dbReference>
<dbReference type="InterPro" id="IPR011610">
    <property type="entry name" value="SAM_mthyl_Trfase_ML2640-like"/>
</dbReference>
<proteinExistence type="inferred from homology"/>
<dbReference type="EMBL" id="CADIKB010000031">
    <property type="protein sequence ID" value="CAB3722809.1"/>
    <property type="molecule type" value="Genomic_DNA"/>
</dbReference>
<organism evidence="5 6">
    <name type="scientific">Paraburkholderia phenoliruptrix</name>
    <dbReference type="NCBI Taxonomy" id="252970"/>
    <lineage>
        <taxon>Bacteria</taxon>
        <taxon>Pseudomonadati</taxon>
        <taxon>Pseudomonadota</taxon>
        <taxon>Betaproteobacteria</taxon>
        <taxon>Burkholderiales</taxon>
        <taxon>Burkholderiaceae</taxon>
        <taxon>Paraburkholderia</taxon>
    </lineage>
</organism>
<keyword evidence="2 4" id="KW-0489">Methyltransferase</keyword>
<dbReference type="Pfam" id="PF04072">
    <property type="entry name" value="LCM"/>
    <property type="match status" value="1"/>
</dbReference>
<dbReference type="EC" id="2.1.1.-" evidence="4"/>
<keyword evidence="4" id="KW-0949">S-adenosyl-L-methionine</keyword>
<dbReference type="PANTHER" id="PTHR43619">
    <property type="entry name" value="S-ADENOSYL-L-METHIONINE-DEPENDENT METHYLTRANSFERASE YKTD-RELATED"/>
    <property type="match status" value="1"/>
</dbReference>
<dbReference type="GO" id="GO:0032259">
    <property type="term" value="P:methylation"/>
    <property type="evidence" value="ECO:0007669"/>
    <property type="project" value="UniProtKB-KW"/>
</dbReference>
<dbReference type="PANTHER" id="PTHR43619:SF2">
    <property type="entry name" value="S-ADENOSYL-L-METHIONINE-DEPENDENT METHYLTRANSFERASES SUPERFAMILY PROTEIN"/>
    <property type="match status" value="1"/>
</dbReference>
<dbReference type="RefSeq" id="WP_035478629.1">
    <property type="nucleotide sequence ID" value="NZ_CADFGL010000009.1"/>
</dbReference>
<evidence type="ECO:0000256" key="3">
    <source>
        <dbReference type="ARBA" id="ARBA00022679"/>
    </source>
</evidence>
<protein>
    <recommendedName>
        <fullName evidence="4">S-adenosyl-L-methionine-dependent methyltransferase</fullName>
        <ecNumber evidence="4">2.1.1.-</ecNumber>
    </recommendedName>
</protein>
<evidence type="ECO:0000313" key="5">
    <source>
        <dbReference type="EMBL" id="CAB3722809.1"/>
    </source>
</evidence>
<dbReference type="Proteomes" id="UP000494249">
    <property type="component" value="Unassembled WGS sequence"/>
</dbReference>
<accession>A0A6J5C1Z4</accession>
<dbReference type="Gene3D" id="3.40.50.150">
    <property type="entry name" value="Vaccinia Virus protein VP39"/>
    <property type="match status" value="1"/>
</dbReference>
<comment type="function">
    <text evidence="4">Exhibits S-adenosyl-L-methionine-dependent methyltransferase activity.</text>
</comment>
<evidence type="ECO:0000256" key="1">
    <source>
        <dbReference type="ARBA" id="ARBA00008138"/>
    </source>
</evidence>
<dbReference type="SUPFAM" id="SSF53335">
    <property type="entry name" value="S-adenosyl-L-methionine-dependent methyltransferases"/>
    <property type="match status" value="1"/>
</dbReference>
<evidence type="ECO:0000256" key="2">
    <source>
        <dbReference type="ARBA" id="ARBA00022603"/>
    </source>
</evidence>
<keyword evidence="3" id="KW-0808">Transferase</keyword>
<evidence type="ECO:0000256" key="4">
    <source>
        <dbReference type="RuleBase" id="RU362030"/>
    </source>
</evidence>